<comment type="caution">
    <text evidence="3">The sequence shown here is derived from an EMBL/GenBank/DDBJ whole genome shotgun (WGS) entry which is preliminary data.</text>
</comment>
<feature type="transmembrane region" description="Helical" evidence="1">
    <location>
        <begin position="307"/>
        <end position="330"/>
    </location>
</feature>
<feature type="transmembrane region" description="Helical" evidence="1">
    <location>
        <begin position="225"/>
        <end position="247"/>
    </location>
</feature>
<feature type="domain" description="MacB-like periplasmic core" evidence="2">
    <location>
        <begin position="98"/>
        <end position="176"/>
    </location>
</feature>
<proteinExistence type="predicted"/>
<dbReference type="RefSeq" id="WP_377928727.1">
    <property type="nucleotide sequence ID" value="NZ_JBHUEM010000020.1"/>
</dbReference>
<keyword evidence="4" id="KW-1185">Reference proteome</keyword>
<keyword evidence="1" id="KW-1133">Transmembrane helix</keyword>
<keyword evidence="1" id="KW-0812">Transmembrane</keyword>
<dbReference type="Pfam" id="PF12704">
    <property type="entry name" value="MacB_PCD"/>
    <property type="match status" value="1"/>
</dbReference>
<feature type="transmembrane region" description="Helical" evidence="1">
    <location>
        <begin position="253"/>
        <end position="270"/>
    </location>
</feature>
<dbReference type="PROSITE" id="PS51257">
    <property type="entry name" value="PROKAR_LIPOPROTEIN"/>
    <property type="match status" value="1"/>
</dbReference>
<dbReference type="Proteomes" id="UP001597214">
    <property type="component" value="Unassembled WGS sequence"/>
</dbReference>
<gene>
    <name evidence="3" type="ORF">ACFSCX_13270</name>
</gene>
<name>A0ABW4LQR1_9BACI</name>
<organism evidence="3 4">
    <name type="scientific">Bacillus salitolerans</name>
    <dbReference type="NCBI Taxonomy" id="1437434"/>
    <lineage>
        <taxon>Bacteria</taxon>
        <taxon>Bacillati</taxon>
        <taxon>Bacillota</taxon>
        <taxon>Bacilli</taxon>
        <taxon>Bacillales</taxon>
        <taxon>Bacillaceae</taxon>
        <taxon>Bacillus</taxon>
    </lineage>
</organism>
<evidence type="ECO:0000259" key="2">
    <source>
        <dbReference type="Pfam" id="PF12704"/>
    </source>
</evidence>
<keyword evidence="1" id="KW-0472">Membrane</keyword>
<accession>A0ABW4LQR1</accession>
<feature type="transmembrane region" description="Helical" evidence="1">
    <location>
        <begin position="275"/>
        <end position="295"/>
    </location>
</feature>
<feature type="transmembrane region" description="Helical" evidence="1">
    <location>
        <begin position="12"/>
        <end position="33"/>
    </location>
</feature>
<evidence type="ECO:0000313" key="3">
    <source>
        <dbReference type="EMBL" id="MFD1737524.1"/>
    </source>
</evidence>
<dbReference type="InterPro" id="IPR025857">
    <property type="entry name" value="MacB_PCD"/>
</dbReference>
<sequence length="340" mass="39386">MKYLKQPKIEDIIFIVFLIVSCLILLIIGLYSIKQSEMDKLSNDFYSKNSIHLLVNEKKYNLFDEVEQYLNNHEFILFKEHISSNPNLKGVYSNGDIDIPPLIKGTFFEKEDYERERKVAVIGRDVKEIVVKNNKSFIYFNNIPYEIIGVMGGPFKSKLDYSIYINLTTLPKSTSTNVLYVIDGSRKTKHTVQKFLIKENKKIVELDIERKGSSVIINENISGNLLNFLFLLILLCSNILSFSFWIYKKRLLISVQYLIGLNLLFIFFILAKNYLLMLIFSFGVGFLLFIAFNINEYISNSTELNNIFLTGFASYIALNLVLFLITIPTFSPIKLMKVLK</sequence>
<protein>
    <submittedName>
        <fullName evidence="3">ABC transporter permease</fullName>
    </submittedName>
</protein>
<evidence type="ECO:0000313" key="4">
    <source>
        <dbReference type="Proteomes" id="UP001597214"/>
    </source>
</evidence>
<reference evidence="4" key="1">
    <citation type="journal article" date="2019" name="Int. J. Syst. Evol. Microbiol.">
        <title>The Global Catalogue of Microorganisms (GCM) 10K type strain sequencing project: providing services to taxonomists for standard genome sequencing and annotation.</title>
        <authorList>
            <consortium name="The Broad Institute Genomics Platform"/>
            <consortium name="The Broad Institute Genome Sequencing Center for Infectious Disease"/>
            <person name="Wu L."/>
            <person name="Ma J."/>
        </authorList>
    </citation>
    <scope>NUCLEOTIDE SEQUENCE [LARGE SCALE GENOMIC DNA]</scope>
    <source>
        <strain evidence="4">CCUG 49339</strain>
    </source>
</reference>
<dbReference type="EMBL" id="JBHUEM010000020">
    <property type="protein sequence ID" value="MFD1737524.1"/>
    <property type="molecule type" value="Genomic_DNA"/>
</dbReference>
<evidence type="ECO:0000256" key="1">
    <source>
        <dbReference type="SAM" id="Phobius"/>
    </source>
</evidence>